<protein>
    <recommendedName>
        <fullName evidence="4">ABC-2 family transporter protein</fullName>
    </recommendedName>
</protein>
<evidence type="ECO:0000313" key="3">
    <source>
        <dbReference type="Proteomes" id="UP000199111"/>
    </source>
</evidence>
<dbReference type="Proteomes" id="UP000199111">
    <property type="component" value="Unassembled WGS sequence"/>
</dbReference>
<keyword evidence="1" id="KW-1133">Transmembrane helix</keyword>
<feature type="transmembrane region" description="Helical" evidence="1">
    <location>
        <begin position="179"/>
        <end position="196"/>
    </location>
</feature>
<keyword evidence="1" id="KW-0472">Membrane</keyword>
<dbReference type="GeneID" id="96302041"/>
<accession>A0A1I4B137</accession>
<evidence type="ECO:0008006" key="4">
    <source>
        <dbReference type="Google" id="ProtNLM"/>
    </source>
</evidence>
<proteinExistence type="predicted"/>
<evidence type="ECO:0000313" key="2">
    <source>
        <dbReference type="EMBL" id="SFK62558.1"/>
    </source>
</evidence>
<feature type="transmembrane region" description="Helical" evidence="1">
    <location>
        <begin position="20"/>
        <end position="43"/>
    </location>
</feature>
<gene>
    <name evidence="2" type="ORF">SAMN05216275_13052</name>
</gene>
<feature type="transmembrane region" description="Helical" evidence="1">
    <location>
        <begin position="63"/>
        <end position="85"/>
    </location>
</feature>
<organism evidence="2 3">
    <name type="scientific">Streptosporangium canum</name>
    <dbReference type="NCBI Taxonomy" id="324952"/>
    <lineage>
        <taxon>Bacteria</taxon>
        <taxon>Bacillati</taxon>
        <taxon>Actinomycetota</taxon>
        <taxon>Actinomycetes</taxon>
        <taxon>Streptosporangiales</taxon>
        <taxon>Streptosporangiaceae</taxon>
        <taxon>Streptosporangium</taxon>
    </lineage>
</organism>
<dbReference type="EMBL" id="FOQY01000030">
    <property type="protein sequence ID" value="SFK62558.1"/>
    <property type="molecule type" value="Genomic_DNA"/>
</dbReference>
<evidence type="ECO:0000256" key="1">
    <source>
        <dbReference type="SAM" id="Phobius"/>
    </source>
</evidence>
<feature type="transmembrane region" description="Helical" evidence="1">
    <location>
        <begin position="106"/>
        <end position="131"/>
    </location>
</feature>
<reference evidence="3" key="1">
    <citation type="submission" date="2016-10" db="EMBL/GenBank/DDBJ databases">
        <authorList>
            <person name="Varghese N."/>
            <person name="Submissions S."/>
        </authorList>
    </citation>
    <scope>NUCLEOTIDE SEQUENCE [LARGE SCALE GENOMIC DNA]</scope>
    <source>
        <strain evidence="3">CGMCC 4.2126</strain>
    </source>
</reference>
<keyword evidence="3" id="KW-1185">Reference proteome</keyword>
<dbReference type="RefSeq" id="WP_093890627.1">
    <property type="nucleotide sequence ID" value="NZ_FOQY01000030.1"/>
</dbReference>
<keyword evidence="1" id="KW-0812">Transmembrane</keyword>
<dbReference type="AlphaFoldDB" id="A0A1I4B137"/>
<feature type="transmembrane region" description="Helical" evidence="1">
    <location>
        <begin position="151"/>
        <end position="172"/>
    </location>
</feature>
<sequence length="265" mass="27553">MTDVLASEWLKLRSARSTWYILGVVVAFVLLMAGFAFYVVSLWEGMPPERRAGLRAAQPEQVVLLPLQICAAVLGVLTITSEYATGMIRSSFVAVPRRGAVLAAKAAVVAAATLVVGQASVFVTFFASRAIAGDRPIRDFAPTLIGELPKMLATGLSPMVLALVGLGLGAVLRSTAGTVASVVALLYVVPRFAVALPDPWNARVGSVLPEDLTRQLAGEAPMAVDLGSSDSAIGLSPPMALAVMALYVVVALGAAAAVLGRRDVR</sequence>
<dbReference type="Pfam" id="PF12730">
    <property type="entry name" value="ABC2_membrane_4"/>
    <property type="match status" value="1"/>
</dbReference>
<name>A0A1I4B137_9ACTN</name>
<feature type="transmembrane region" description="Helical" evidence="1">
    <location>
        <begin position="239"/>
        <end position="259"/>
    </location>
</feature>